<accession>M0ZQL3</accession>
<dbReference type="HOGENOM" id="CLU_1398554_0_0_1"/>
<dbReference type="PaxDb" id="4113-PGSC0003DMT400005944"/>
<sequence length="195" mass="22627">MKKRRRRSLQRISSKALKTWYLCQNHLGIHCIHRKIPLQNAKEGQIFIEFDGNKNVKGGKMSVNGDHGYQINHPLLRLLNLRDNLLMFKQLGGLGPENRSVVDALFAGCLIQQPYEVVPQLLDGMVKTNKEIEKDREWATLLTQMDVLSKKVMELEARSNKKDKYLPHNECQKMKQQESEQNQEALSLILHKIEE</sequence>
<proteinExistence type="predicted"/>
<protein>
    <submittedName>
        <fullName evidence="1">Uncharacterized protein</fullName>
    </submittedName>
</protein>
<name>M0ZQL3_SOLTU</name>
<organism evidence="1 2">
    <name type="scientific">Solanum tuberosum</name>
    <name type="common">Potato</name>
    <dbReference type="NCBI Taxonomy" id="4113"/>
    <lineage>
        <taxon>Eukaryota</taxon>
        <taxon>Viridiplantae</taxon>
        <taxon>Streptophyta</taxon>
        <taxon>Embryophyta</taxon>
        <taxon>Tracheophyta</taxon>
        <taxon>Spermatophyta</taxon>
        <taxon>Magnoliopsida</taxon>
        <taxon>eudicotyledons</taxon>
        <taxon>Gunneridae</taxon>
        <taxon>Pentapetalae</taxon>
        <taxon>asterids</taxon>
        <taxon>lamiids</taxon>
        <taxon>Solanales</taxon>
        <taxon>Solanaceae</taxon>
        <taxon>Solanoideae</taxon>
        <taxon>Solaneae</taxon>
        <taxon>Solanum</taxon>
    </lineage>
</organism>
<reference evidence="2" key="1">
    <citation type="journal article" date="2011" name="Nature">
        <title>Genome sequence and analysis of the tuber crop potato.</title>
        <authorList>
            <consortium name="The Potato Genome Sequencing Consortium"/>
        </authorList>
    </citation>
    <scope>NUCLEOTIDE SEQUENCE [LARGE SCALE GENOMIC DNA]</scope>
    <source>
        <strain evidence="2">cv. DM1-3 516 R44</strain>
    </source>
</reference>
<evidence type="ECO:0000313" key="2">
    <source>
        <dbReference type="Proteomes" id="UP000011115"/>
    </source>
</evidence>
<reference evidence="1" key="2">
    <citation type="submission" date="2015-06" db="UniProtKB">
        <authorList>
            <consortium name="EnsemblPlants"/>
        </authorList>
    </citation>
    <scope>IDENTIFICATION</scope>
    <source>
        <strain evidence="1">DM1-3 516 R44</strain>
    </source>
</reference>
<keyword evidence="2" id="KW-1185">Reference proteome</keyword>
<dbReference type="AlphaFoldDB" id="M0ZQL3"/>
<evidence type="ECO:0000313" key="1">
    <source>
        <dbReference type="EnsemblPlants" id="PGSC0003DMT400005944"/>
    </source>
</evidence>
<dbReference type="EnsemblPlants" id="PGSC0003DMT400005944">
    <property type="protein sequence ID" value="PGSC0003DMT400005944"/>
    <property type="gene ID" value="PGSC0003DMG400002307"/>
</dbReference>
<dbReference type="Gramene" id="PGSC0003DMT400005944">
    <property type="protein sequence ID" value="PGSC0003DMT400005944"/>
    <property type="gene ID" value="PGSC0003DMG400002307"/>
</dbReference>
<dbReference type="InParanoid" id="M0ZQL3"/>
<dbReference type="Proteomes" id="UP000011115">
    <property type="component" value="Unassembled WGS sequence"/>
</dbReference>